<feature type="compositionally biased region" description="Acidic residues" evidence="1">
    <location>
        <begin position="138"/>
        <end position="157"/>
    </location>
</feature>
<keyword evidence="3" id="KW-1185">Reference proteome</keyword>
<proteinExistence type="predicted"/>
<protein>
    <submittedName>
        <fullName evidence="2">Uncharacterized protein</fullName>
    </submittedName>
</protein>
<accession>A0A9P9DRV4</accession>
<evidence type="ECO:0000256" key="1">
    <source>
        <dbReference type="SAM" id="MobiDB-lite"/>
    </source>
</evidence>
<name>A0A9P9DRV4_9HYPO</name>
<evidence type="ECO:0000313" key="3">
    <source>
        <dbReference type="Proteomes" id="UP000738349"/>
    </source>
</evidence>
<dbReference type="OrthoDB" id="5402033at2759"/>
<gene>
    <name evidence="2" type="ORF">EDB81DRAFT_812194</name>
</gene>
<feature type="region of interest" description="Disordered" evidence="1">
    <location>
        <begin position="130"/>
        <end position="169"/>
    </location>
</feature>
<reference evidence="2" key="1">
    <citation type="journal article" date="2021" name="Nat. Commun.">
        <title>Genetic determinants of endophytism in the Arabidopsis root mycobiome.</title>
        <authorList>
            <person name="Mesny F."/>
            <person name="Miyauchi S."/>
            <person name="Thiergart T."/>
            <person name="Pickel B."/>
            <person name="Atanasova L."/>
            <person name="Karlsson M."/>
            <person name="Huettel B."/>
            <person name="Barry K.W."/>
            <person name="Haridas S."/>
            <person name="Chen C."/>
            <person name="Bauer D."/>
            <person name="Andreopoulos W."/>
            <person name="Pangilinan J."/>
            <person name="LaButti K."/>
            <person name="Riley R."/>
            <person name="Lipzen A."/>
            <person name="Clum A."/>
            <person name="Drula E."/>
            <person name="Henrissat B."/>
            <person name="Kohler A."/>
            <person name="Grigoriev I.V."/>
            <person name="Martin F.M."/>
            <person name="Hacquard S."/>
        </authorList>
    </citation>
    <scope>NUCLEOTIDE SEQUENCE</scope>
    <source>
        <strain evidence="2">MPI-CAGE-AT-0147</strain>
    </source>
</reference>
<sequence length="280" mass="31588">MSARKRHPPGLMARKPPAVTRSYNVPFKDHTGKPALMSWSKSDNSPGLPFLSSWVFYMVNPDVFREEFDGCAFTYGLEDNRLHCTGGGFRYEFFFLPGATAEECVAHYRGEMGARGTIWRQIRRVKAAMRKKKHDGGEEGADGPADDSVGESSDGESQDGSTGERLPGLVWPKDDEDCYFINYRGWLFMYPDADVQWGRNQDHPVDLVKFDPIPLELGEGEVAKWDPMEHPIHSVRMSARGRKGLEAGAITWMEDRKHTHWEEAADTATVDATALGWESW</sequence>
<comment type="caution">
    <text evidence="2">The sequence shown here is derived from an EMBL/GenBank/DDBJ whole genome shotgun (WGS) entry which is preliminary data.</text>
</comment>
<dbReference type="EMBL" id="JAGMUV010000022">
    <property type="protein sequence ID" value="KAH7124243.1"/>
    <property type="molecule type" value="Genomic_DNA"/>
</dbReference>
<dbReference type="Proteomes" id="UP000738349">
    <property type="component" value="Unassembled WGS sequence"/>
</dbReference>
<organism evidence="2 3">
    <name type="scientific">Dactylonectria macrodidyma</name>
    <dbReference type="NCBI Taxonomy" id="307937"/>
    <lineage>
        <taxon>Eukaryota</taxon>
        <taxon>Fungi</taxon>
        <taxon>Dikarya</taxon>
        <taxon>Ascomycota</taxon>
        <taxon>Pezizomycotina</taxon>
        <taxon>Sordariomycetes</taxon>
        <taxon>Hypocreomycetidae</taxon>
        <taxon>Hypocreales</taxon>
        <taxon>Nectriaceae</taxon>
        <taxon>Dactylonectria</taxon>
    </lineage>
</organism>
<dbReference type="AlphaFoldDB" id="A0A9P9DRV4"/>
<evidence type="ECO:0000313" key="2">
    <source>
        <dbReference type="EMBL" id="KAH7124243.1"/>
    </source>
</evidence>